<gene>
    <name evidence="2" type="ORF">H9962_08485</name>
</gene>
<reference evidence="2" key="1">
    <citation type="journal article" date="2021" name="PeerJ">
        <title>Extensive microbial diversity within the chicken gut microbiome revealed by metagenomics and culture.</title>
        <authorList>
            <person name="Gilroy R."/>
            <person name="Ravi A."/>
            <person name="Getino M."/>
            <person name="Pursley I."/>
            <person name="Horton D.L."/>
            <person name="Alikhan N.F."/>
            <person name="Baker D."/>
            <person name="Gharbi K."/>
            <person name="Hall N."/>
            <person name="Watson M."/>
            <person name="Adriaenssens E.M."/>
            <person name="Foster-Nyarko E."/>
            <person name="Jarju S."/>
            <person name="Secka A."/>
            <person name="Antonio M."/>
            <person name="Oren A."/>
            <person name="Chaudhuri R.R."/>
            <person name="La Ragione R."/>
            <person name="Hildebrand F."/>
            <person name="Pallen M.J."/>
        </authorList>
    </citation>
    <scope>NUCLEOTIDE SEQUENCE</scope>
    <source>
        <strain evidence="2">CHK186-16707</strain>
    </source>
</reference>
<dbReference type="AlphaFoldDB" id="A0A9D2HDN5"/>
<dbReference type="InterPro" id="IPR058712">
    <property type="entry name" value="SRA_ScoMcrA"/>
</dbReference>
<dbReference type="Pfam" id="PF26348">
    <property type="entry name" value="SRA_ScoMcrA"/>
    <property type="match status" value="1"/>
</dbReference>
<accession>A0A9D2HDN5</accession>
<evidence type="ECO:0000313" key="2">
    <source>
        <dbReference type="EMBL" id="HJA09208.1"/>
    </source>
</evidence>
<sequence>MKLPDAGGSFAGRANLGAVIYWNNPYTGAFTLTDEVVIKAMGRGWDYDEVWRRVSFNLANVSTAPETRPINQAVRYLIRAQS</sequence>
<organism evidence="2 3">
    <name type="scientific">Candidatus Mailhella merdigallinarum</name>
    <dbReference type="NCBI Taxonomy" id="2838658"/>
    <lineage>
        <taxon>Bacteria</taxon>
        <taxon>Pseudomonadati</taxon>
        <taxon>Thermodesulfobacteriota</taxon>
        <taxon>Desulfovibrionia</taxon>
        <taxon>Desulfovibrionales</taxon>
        <taxon>Desulfovibrionaceae</taxon>
        <taxon>Mailhella</taxon>
    </lineage>
</organism>
<comment type="caution">
    <text evidence="2">The sequence shown here is derived from an EMBL/GenBank/DDBJ whole genome shotgun (WGS) entry which is preliminary data.</text>
</comment>
<reference evidence="2" key="2">
    <citation type="submission" date="2021-04" db="EMBL/GenBank/DDBJ databases">
        <authorList>
            <person name="Gilroy R."/>
        </authorList>
    </citation>
    <scope>NUCLEOTIDE SEQUENCE</scope>
    <source>
        <strain evidence="2">CHK186-16707</strain>
    </source>
</reference>
<proteinExistence type="predicted"/>
<name>A0A9D2HDN5_9BACT</name>
<protein>
    <recommendedName>
        <fullName evidence="1">ScoMcrA-like SRA domain-containing protein</fullName>
    </recommendedName>
</protein>
<dbReference type="EMBL" id="DXAN01000026">
    <property type="protein sequence ID" value="HJA09208.1"/>
    <property type="molecule type" value="Genomic_DNA"/>
</dbReference>
<evidence type="ECO:0000259" key="1">
    <source>
        <dbReference type="Pfam" id="PF26348"/>
    </source>
</evidence>
<feature type="domain" description="ScoMcrA-like SRA" evidence="1">
    <location>
        <begin position="16"/>
        <end position="67"/>
    </location>
</feature>
<dbReference type="Proteomes" id="UP000824225">
    <property type="component" value="Unassembled WGS sequence"/>
</dbReference>
<evidence type="ECO:0000313" key="3">
    <source>
        <dbReference type="Proteomes" id="UP000824225"/>
    </source>
</evidence>